<dbReference type="InterPro" id="IPR036508">
    <property type="entry name" value="Chitin-bd_dom_sf"/>
</dbReference>
<dbReference type="Pfam" id="PF01607">
    <property type="entry name" value="CBM_14"/>
    <property type="match status" value="1"/>
</dbReference>
<organism evidence="3 4">
    <name type="scientific">Trichogramma kaykai</name>
    <dbReference type="NCBI Taxonomy" id="54128"/>
    <lineage>
        <taxon>Eukaryota</taxon>
        <taxon>Metazoa</taxon>
        <taxon>Ecdysozoa</taxon>
        <taxon>Arthropoda</taxon>
        <taxon>Hexapoda</taxon>
        <taxon>Insecta</taxon>
        <taxon>Pterygota</taxon>
        <taxon>Neoptera</taxon>
        <taxon>Endopterygota</taxon>
        <taxon>Hymenoptera</taxon>
        <taxon>Apocrita</taxon>
        <taxon>Proctotrupomorpha</taxon>
        <taxon>Chalcidoidea</taxon>
        <taxon>Trichogrammatidae</taxon>
        <taxon>Trichogramma</taxon>
    </lineage>
</organism>
<dbReference type="AlphaFoldDB" id="A0ABD2WR49"/>
<feature type="chain" id="PRO_5044877395" description="Chitin-binding type-2 domain-containing protein" evidence="1">
    <location>
        <begin position="33"/>
        <end position="176"/>
    </location>
</feature>
<keyword evidence="4" id="KW-1185">Reference proteome</keyword>
<keyword evidence="1" id="KW-0732">Signal</keyword>
<gene>
    <name evidence="3" type="ORF">TKK_010471</name>
</gene>
<evidence type="ECO:0000256" key="1">
    <source>
        <dbReference type="SAM" id="SignalP"/>
    </source>
</evidence>
<dbReference type="PANTHER" id="PTHR22933">
    <property type="entry name" value="FI18007P1-RELATED"/>
    <property type="match status" value="1"/>
</dbReference>
<feature type="domain" description="Chitin-binding type-2" evidence="2">
    <location>
        <begin position="79"/>
        <end position="142"/>
    </location>
</feature>
<dbReference type="SMART" id="SM00494">
    <property type="entry name" value="ChtBD2"/>
    <property type="match status" value="1"/>
</dbReference>
<evidence type="ECO:0000313" key="4">
    <source>
        <dbReference type="Proteomes" id="UP001627154"/>
    </source>
</evidence>
<evidence type="ECO:0000313" key="3">
    <source>
        <dbReference type="EMBL" id="KAL3395360.1"/>
    </source>
</evidence>
<dbReference type="Gene3D" id="2.170.140.10">
    <property type="entry name" value="Chitin binding domain"/>
    <property type="match status" value="1"/>
</dbReference>
<dbReference type="Proteomes" id="UP001627154">
    <property type="component" value="Unassembled WGS sequence"/>
</dbReference>
<dbReference type="InterPro" id="IPR052976">
    <property type="entry name" value="Scoloptoxin-like"/>
</dbReference>
<evidence type="ECO:0000259" key="2">
    <source>
        <dbReference type="PROSITE" id="PS50940"/>
    </source>
</evidence>
<dbReference type="InterPro" id="IPR002557">
    <property type="entry name" value="Chitin-bd_dom"/>
</dbReference>
<comment type="caution">
    <text evidence="3">The sequence shown here is derived from an EMBL/GenBank/DDBJ whole genome shotgun (WGS) entry which is preliminary data.</text>
</comment>
<dbReference type="PANTHER" id="PTHR22933:SF43">
    <property type="entry name" value="LP10131P"/>
    <property type="match status" value="1"/>
</dbReference>
<dbReference type="PROSITE" id="PS50940">
    <property type="entry name" value="CHIT_BIND_II"/>
    <property type="match status" value="1"/>
</dbReference>
<proteinExistence type="predicted"/>
<feature type="signal peptide" evidence="1">
    <location>
        <begin position="1"/>
        <end position="32"/>
    </location>
</feature>
<sequence length="176" mass="19689">MANGALLLGQLLATSLLMILAGLSTHQQGALGQLDSEYRLHQTISNFAKRKKEQKQDLAKIPGIPWQDYPLYHEIPQTSFSCAHVPAVPGMYANVETGCQVYHVCHDGREGDQGAAFLCANGTIFNQKEFACDWWYNVDCGSAPRLYELNLDPETNPYVPPAHKEQIRQDRLKAFI</sequence>
<reference evidence="3 4" key="1">
    <citation type="journal article" date="2024" name="bioRxiv">
        <title>A reference genome for Trichogramma kaykai: A tiny desert-dwelling parasitoid wasp with competing sex-ratio distorters.</title>
        <authorList>
            <person name="Culotta J."/>
            <person name="Lindsey A.R."/>
        </authorList>
    </citation>
    <scope>NUCLEOTIDE SEQUENCE [LARGE SCALE GENOMIC DNA]</scope>
    <source>
        <strain evidence="3 4">KSX58</strain>
    </source>
</reference>
<name>A0ABD2WR49_9HYME</name>
<accession>A0ABD2WR49</accession>
<dbReference type="SUPFAM" id="SSF57625">
    <property type="entry name" value="Invertebrate chitin-binding proteins"/>
    <property type="match status" value="1"/>
</dbReference>
<dbReference type="EMBL" id="JBJJXI010000082">
    <property type="protein sequence ID" value="KAL3395360.1"/>
    <property type="molecule type" value="Genomic_DNA"/>
</dbReference>
<protein>
    <recommendedName>
        <fullName evidence="2">Chitin-binding type-2 domain-containing protein</fullName>
    </recommendedName>
</protein>